<dbReference type="PROSITE" id="PS00061">
    <property type="entry name" value="ADH_SHORT"/>
    <property type="match status" value="1"/>
</dbReference>
<proteinExistence type="inferred from homology"/>
<protein>
    <recommendedName>
        <fullName evidence="7">NAD(P)-binding protein</fullName>
    </recommendedName>
</protein>
<evidence type="ECO:0000313" key="5">
    <source>
        <dbReference type="EMBL" id="KAK6353345.1"/>
    </source>
</evidence>
<evidence type="ECO:0000256" key="2">
    <source>
        <dbReference type="ARBA" id="ARBA00022857"/>
    </source>
</evidence>
<evidence type="ECO:0000256" key="4">
    <source>
        <dbReference type="SAM" id="MobiDB-lite"/>
    </source>
</evidence>
<feature type="region of interest" description="Disordered" evidence="4">
    <location>
        <begin position="1"/>
        <end position="22"/>
    </location>
</feature>
<dbReference type="EMBL" id="JAVHNQ010000003">
    <property type="protein sequence ID" value="KAK6353345.1"/>
    <property type="molecule type" value="Genomic_DNA"/>
</dbReference>
<dbReference type="Pfam" id="PF00106">
    <property type="entry name" value="adh_short"/>
    <property type="match status" value="1"/>
</dbReference>
<dbReference type="PANTHER" id="PTHR44229">
    <property type="entry name" value="15-HYDROXYPROSTAGLANDIN DEHYDROGENASE [NAD(+)]"/>
    <property type="match status" value="1"/>
</dbReference>
<dbReference type="AlphaFoldDB" id="A0AAV9V3I3"/>
<dbReference type="InterPro" id="IPR036291">
    <property type="entry name" value="NAD(P)-bd_dom_sf"/>
</dbReference>
<organism evidence="5 6">
    <name type="scientific">Orbilia brochopaga</name>
    <dbReference type="NCBI Taxonomy" id="3140254"/>
    <lineage>
        <taxon>Eukaryota</taxon>
        <taxon>Fungi</taxon>
        <taxon>Dikarya</taxon>
        <taxon>Ascomycota</taxon>
        <taxon>Pezizomycotina</taxon>
        <taxon>Orbiliomycetes</taxon>
        <taxon>Orbiliales</taxon>
        <taxon>Orbiliaceae</taxon>
        <taxon>Orbilia</taxon>
    </lineage>
</organism>
<name>A0AAV9V3I3_9PEZI</name>
<reference evidence="5 6" key="1">
    <citation type="submission" date="2019-10" db="EMBL/GenBank/DDBJ databases">
        <authorList>
            <person name="Palmer J.M."/>
        </authorList>
    </citation>
    <scope>NUCLEOTIDE SEQUENCE [LARGE SCALE GENOMIC DNA]</scope>
    <source>
        <strain evidence="5 6">TWF696</strain>
    </source>
</reference>
<sequence>MDSQYARPPLNPDVYQTPDADLKSPWDAASARSKTFVITGGLSGIGAGIATQLAALGGTVVIGDLQDGTALVKELRHSSGNENIHAVKCDVTSYKSQCDLFRTALELSPKKAIDGVIANAGITETGQNFLPQPFTPGQAEDPPPPNLATIDVNLTGVIYTAYLALQYFRNHPHLPIQSFPSATHDRSLVLVGSIASLYPLTHAPMYNASKHAVLGLFRALRQTALPDHVRINLLCPYWIETPIVPVGAKILLAGSDFARMEDVVAIGTRCLADCSVAGHIFLVLPPSAGGVVQVLSDEPRELDIFNRNAVRTLNRVANANGWLVWGRNLIYALIGWYRPS</sequence>
<accession>A0AAV9V3I3</accession>
<dbReference type="SUPFAM" id="SSF51735">
    <property type="entry name" value="NAD(P)-binding Rossmann-fold domains"/>
    <property type="match status" value="1"/>
</dbReference>
<comment type="caution">
    <text evidence="5">The sequence shown here is derived from an EMBL/GenBank/DDBJ whole genome shotgun (WGS) entry which is preliminary data.</text>
</comment>
<evidence type="ECO:0000313" key="6">
    <source>
        <dbReference type="Proteomes" id="UP001375240"/>
    </source>
</evidence>
<dbReference type="InterPro" id="IPR002347">
    <property type="entry name" value="SDR_fam"/>
</dbReference>
<keyword evidence="6" id="KW-1185">Reference proteome</keyword>
<dbReference type="GO" id="GO:0005737">
    <property type="term" value="C:cytoplasm"/>
    <property type="evidence" value="ECO:0007669"/>
    <property type="project" value="TreeGrafter"/>
</dbReference>
<dbReference type="Gene3D" id="3.40.50.720">
    <property type="entry name" value="NAD(P)-binding Rossmann-like Domain"/>
    <property type="match status" value="1"/>
</dbReference>
<dbReference type="PRINTS" id="PR00081">
    <property type="entry name" value="GDHRDH"/>
</dbReference>
<dbReference type="GO" id="GO:0016616">
    <property type="term" value="F:oxidoreductase activity, acting on the CH-OH group of donors, NAD or NADP as acceptor"/>
    <property type="evidence" value="ECO:0007669"/>
    <property type="project" value="TreeGrafter"/>
</dbReference>
<gene>
    <name evidence="5" type="ORF">TWF696_005313</name>
</gene>
<evidence type="ECO:0000256" key="1">
    <source>
        <dbReference type="ARBA" id="ARBA00006484"/>
    </source>
</evidence>
<keyword evidence="3" id="KW-0560">Oxidoreductase</keyword>
<comment type="similarity">
    <text evidence="1">Belongs to the short-chain dehydrogenases/reductases (SDR) family.</text>
</comment>
<dbReference type="Proteomes" id="UP001375240">
    <property type="component" value="Unassembled WGS sequence"/>
</dbReference>
<dbReference type="PANTHER" id="PTHR44229:SF4">
    <property type="entry name" value="15-HYDROXYPROSTAGLANDIN DEHYDROGENASE [NAD(+)]"/>
    <property type="match status" value="1"/>
</dbReference>
<keyword evidence="2" id="KW-0521">NADP</keyword>
<evidence type="ECO:0008006" key="7">
    <source>
        <dbReference type="Google" id="ProtNLM"/>
    </source>
</evidence>
<evidence type="ECO:0000256" key="3">
    <source>
        <dbReference type="ARBA" id="ARBA00023002"/>
    </source>
</evidence>
<dbReference type="InterPro" id="IPR020904">
    <property type="entry name" value="Sc_DH/Rdtase_CS"/>
</dbReference>